<feature type="non-terminal residue" evidence="4">
    <location>
        <position position="140"/>
    </location>
</feature>
<reference evidence="4" key="1">
    <citation type="submission" date="2019-07" db="EMBL/GenBank/DDBJ databases">
        <title>Biological characteristics of mucoid Acinetobacter baumannii from a general hospital in China.</title>
        <authorList>
            <person name="Hua X."/>
            <person name="Yu Y."/>
        </authorList>
    </citation>
    <scope>NUCLEOTIDE SEQUENCE</scope>
    <source>
        <strain evidence="4">N8</strain>
    </source>
</reference>
<dbReference type="InterPro" id="IPR020587">
    <property type="entry name" value="RecA_monomer-monomer_interface"/>
</dbReference>
<evidence type="ECO:0000313" key="4">
    <source>
        <dbReference type="EMBL" id="MDR8433379.1"/>
    </source>
</evidence>
<protein>
    <submittedName>
        <fullName evidence="4">Recombinase RecA</fullName>
    </submittedName>
</protein>
<comment type="caution">
    <text evidence="4">The sequence shown here is derived from an EMBL/GenBank/DDBJ whole genome shotgun (WGS) entry which is preliminary data.</text>
</comment>
<dbReference type="Gene3D" id="2.170.16.10">
    <property type="entry name" value="Hedgehog/Intein (Hint) domain"/>
    <property type="match status" value="1"/>
</dbReference>
<dbReference type="SMART" id="SM00305">
    <property type="entry name" value="HintC"/>
    <property type="match status" value="1"/>
</dbReference>
<dbReference type="AlphaFoldDB" id="A0ABD5DUR6"/>
<dbReference type="EMBL" id="VMAF01000286">
    <property type="protein sequence ID" value="MDR8433379.1"/>
    <property type="molecule type" value="Genomic_DNA"/>
</dbReference>
<evidence type="ECO:0000256" key="2">
    <source>
        <dbReference type="ARBA" id="ARBA00022840"/>
    </source>
</evidence>
<dbReference type="InterPro" id="IPR049428">
    <property type="entry name" value="RecA-like_N"/>
</dbReference>
<feature type="domain" description="RecA family profile 2" evidence="3">
    <location>
        <begin position="64"/>
        <end position="127"/>
    </location>
</feature>
<dbReference type="InterPro" id="IPR003586">
    <property type="entry name" value="Hint_dom_C"/>
</dbReference>
<evidence type="ECO:0000256" key="1">
    <source>
        <dbReference type="ARBA" id="ARBA00022741"/>
    </source>
</evidence>
<dbReference type="Pfam" id="PF00154">
    <property type="entry name" value="RecA_N"/>
    <property type="match status" value="1"/>
</dbReference>
<organism evidence="4">
    <name type="scientific">Acinetobacter baumannii</name>
    <dbReference type="NCBI Taxonomy" id="470"/>
    <lineage>
        <taxon>Bacteria</taxon>
        <taxon>Pseudomonadati</taxon>
        <taxon>Pseudomonadota</taxon>
        <taxon>Gammaproteobacteria</taxon>
        <taxon>Moraxellales</taxon>
        <taxon>Moraxellaceae</taxon>
        <taxon>Acinetobacter</taxon>
        <taxon>Acinetobacter calcoaceticus/baumannii complex</taxon>
    </lineage>
</organism>
<dbReference type="PROSITE" id="PS50163">
    <property type="entry name" value="RECA_3"/>
    <property type="match status" value="1"/>
</dbReference>
<keyword evidence="2" id="KW-0067">ATP-binding</keyword>
<dbReference type="GO" id="GO:0005524">
    <property type="term" value="F:ATP binding"/>
    <property type="evidence" value="ECO:0007669"/>
    <property type="project" value="UniProtKB-KW"/>
</dbReference>
<sequence length="140" mass="15964">YRGRYVALELDAPVDESVVHYAEVTEMRLGSKNKGSVMYDITVEDNHNFLAGNTHNGFLVHNCTPGGSSFEYYASVRIALGRTKLMETVNGKKQFVGQDIATKIVKTKLTKPFQETTMRMWFDKNGVAFFDRHYNLVEFL</sequence>
<dbReference type="InterPro" id="IPR030934">
    <property type="entry name" value="Intein_C"/>
</dbReference>
<dbReference type="SUPFAM" id="SSF51294">
    <property type="entry name" value="Hedgehog/intein (Hint) domain"/>
    <property type="match status" value="1"/>
</dbReference>
<dbReference type="PROSITE" id="PS50818">
    <property type="entry name" value="INTEIN_C_TER"/>
    <property type="match status" value="1"/>
</dbReference>
<gene>
    <name evidence="4" type="ORF">FPK63_20280</name>
</gene>
<feature type="non-terminal residue" evidence="4">
    <location>
        <position position="1"/>
    </location>
</feature>
<dbReference type="InterPro" id="IPR036844">
    <property type="entry name" value="Hint_dom_sf"/>
</dbReference>
<evidence type="ECO:0000259" key="3">
    <source>
        <dbReference type="PROSITE" id="PS50163"/>
    </source>
</evidence>
<accession>A0ABD5DUR6</accession>
<proteinExistence type="predicted"/>
<name>A0ABD5DUR6_ACIBA</name>
<dbReference type="NCBIfam" id="TIGR01443">
    <property type="entry name" value="intein_Cterm"/>
    <property type="match status" value="1"/>
</dbReference>
<keyword evidence="1" id="KW-0547">Nucleotide-binding</keyword>